<dbReference type="AlphaFoldDB" id="A0A2H0KLK0"/>
<feature type="transmembrane region" description="Helical" evidence="1">
    <location>
        <begin position="268"/>
        <end position="285"/>
    </location>
</feature>
<sequence>MNSFKTFFFSLKKSLFDPKYYQDVAKTSFWFSYKYLWFLLFILIFIKSLTFAGSYLKNRPQIQPRIDKFMIEAQNFYPKDLEIKIRNGQLSTNAQEPFFFDLDNRVTADLRRHFLIIDTKGSIENYPNYNTYILATKNAVVYPSKSENNQIEQTSVFYFRDLKQNFTINKGIFDNLLNIVRPYTFRALFYIDSVALIFLFFFLVFGSLFWTNGIMFGLLFLTFFIWIVNLIFKKQYSYGSLYKIGMHAVTWPIVISEIAGYLKLPLPNLYAIVFFLWMLVVLFSFRETTLNSPTE</sequence>
<dbReference type="Pfam" id="PF06691">
    <property type="entry name" value="DUF1189"/>
    <property type="match status" value="1"/>
</dbReference>
<feature type="transmembrane region" description="Helical" evidence="1">
    <location>
        <begin position="244"/>
        <end position="262"/>
    </location>
</feature>
<protein>
    <recommendedName>
        <fullName evidence="4">DUF1189 domain-containing protein</fullName>
    </recommendedName>
</protein>
<keyword evidence="1" id="KW-0812">Transmembrane</keyword>
<name>A0A2H0KLK0_9BACT</name>
<accession>A0A2H0KLK0</accession>
<proteinExistence type="predicted"/>
<gene>
    <name evidence="2" type="ORF">COV86_04525</name>
</gene>
<evidence type="ECO:0008006" key="4">
    <source>
        <dbReference type="Google" id="ProtNLM"/>
    </source>
</evidence>
<comment type="caution">
    <text evidence="2">The sequence shown here is derived from an EMBL/GenBank/DDBJ whole genome shotgun (WGS) entry which is preliminary data.</text>
</comment>
<organism evidence="2 3">
    <name type="scientific">Candidatus Roizmanbacteria bacterium CG11_big_fil_rev_8_21_14_0_20_35_14</name>
    <dbReference type="NCBI Taxonomy" id="1974855"/>
    <lineage>
        <taxon>Bacteria</taxon>
        <taxon>Candidatus Roizmaniibacteriota</taxon>
    </lineage>
</organism>
<keyword evidence="1" id="KW-1133">Transmembrane helix</keyword>
<reference evidence="2 3" key="1">
    <citation type="submission" date="2017-09" db="EMBL/GenBank/DDBJ databases">
        <title>Depth-based differentiation of microbial function through sediment-hosted aquifers and enrichment of novel symbionts in the deep terrestrial subsurface.</title>
        <authorList>
            <person name="Probst A.J."/>
            <person name="Ladd B."/>
            <person name="Jarett J.K."/>
            <person name="Geller-Mcgrath D.E."/>
            <person name="Sieber C.M."/>
            <person name="Emerson J.B."/>
            <person name="Anantharaman K."/>
            <person name="Thomas B.C."/>
            <person name="Malmstrom R."/>
            <person name="Stieglmeier M."/>
            <person name="Klingl A."/>
            <person name="Woyke T."/>
            <person name="Ryan C.M."/>
            <person name="Banfield J.F."/>
        </authorList>
    </citation>
    <scope>NUCLEOTIDE SEQUENCE [LARGE SCALE GENOMIC DNA]</scope>
    <source>
        <strain evidence="2">CG11_big_fil_rev_8_21_14_0_20_35_14</strain>
    </source>
</reference>
<feature type="transmembrane region" description="Helical" evidence="1">
    <location>
        <begin position="187"/>
        <end position="208"/>
    </location>
</feature>
<evidence type="ECO:0000256" key="1">
    <source>
        <dbReference type="SAM" id="Phobius"/>
    </source>
</evidence>
<dbReference type="EMBL" id="PCVL01000071">
    <property type="protein sequence ID" value="PIQ72141.1"/>
    <property type="molecule type" value="Genomic_DNA"/>
</dbReference>
<feature type="transmembrane region" description="Helical" evidence="1">
    <location>
        <begin position="35"/>
        <end position="56"/>
    </location>
</feature>
<dbReference type="Proteomes" id="UP000229570">
    <property type="component" value="Unassembled WGS sequence"/>
</dbReference>
<dbReference type="InterPro" id="IPR009574">
    <property type="entry name" value="DUF1189"/>
</dbReference>
<feature type="transmembrane region" description="Helical" evidence="1">
    <location>
        <begin position="214"/>
        <end position="232"/>
    </location>
</feature>
<evidence type="ECO:0000313" key="3">
    <source>
        <dbReference type="Proteomes" id="UP000229570"/>
    </source>
</evidence>
<keyword evidence="1" id="KW-0472">Membrane</keyword>
<evidence type="ECO:0000313" key="2">
    <source>
        <dbReference type="EMBL" id="PIQ72141.1"/>
    </source>
</evidence>